<keyword evidence="4" id="KW-0964">Secreted</keyword>
<evidence type="ECO:0000256" key="1">
    <source>
        <dbReference type="ARBA" id="ARBA00004613"/>
    </source>
</evidence>
<dbReference type="GO" id="GO:0009953">
    <property type="term" value="P:dorsal/ventral pattern formation"/>
    <property type="evidence" value="ECO:0007669"/>
    <property type="project" value="TreeGrafter"/>
</dbReference>
<reference evidence="6" key="1">
    <citation type="submission" date="2016-04" db="EMBL/GenBank/DDBJ databases">
        <authorList>
            <person name="Calderon-Fernandez G.M.Sr."/>
        </authorList>
    </citation>
    <scope>NUCLEOTIDE SEQUENCE</scope>
    <source>
        <strain evidence="6">Int1</strain>
        <tissue evidence="6">Integument</tissue>
    </source>
</reference>
<evidence type="ECO:0000256" key="5">
    <source>
        <dbReference type="ARBA" id="ARBA00022729"/>
    </source>
</evidence>
<name>A0A170VZU7_TRIIF</name>
<dbReference type="GO" id="GO:0030514">
    <property type="term" value="P:negative regulation of BMP signaling pathway"/>
    <property type="evidence" value="ECO:0007669"/>
    <property type="project" value="InterPro"/>
</dbReference>
<dbReference type="SUPFAM" id="SSF57501">
    <property type="entry name" value="Cystine-knot cytokines"/>
    <property type="match status" value="1"/>
</dbReference>
<reference evidence="6" key="2">
    <citation type="journal article" date="2017" name="J. Med. Entomol.">
        <title>Transcriptome Analysis of the Triatoma infestans (Hemiptera: Reduviidae) Integument.</title>
        <authorList>
            <person name="Calderon-Fernandez G.M."/>
            <person name="Moriconi D.E."/>
            <person name="Dulbecco A.B."/>
            <person name="Juarez M.P."/>
        </authorList>
    </citation>
    <scope>NUCLEOTIDE SEQUENCE</scope>
    <source>
        <strain evidence="6">Int1</strain>
        <tissue evidence="6">Integument</tissue>
    </source>
</reference>
<accession>A0A170VZU7</accession>
<dbReference type="InterPro" id="IPR029034">
    <property type="entry name" value="Cystine-knot_cytokine"/>
</dbReference>
<keyword evidence="3" id="KW-0217">Developmental protein</keyword>
<evidence type="ECO:0000313" key="6">
    <source>
        <dbReference type="EMBL" id="JAR97080.1"/>
    </source>
</evidence>
<comment type="similarity">
    <text evidence="2">Belongs to the noggin family.</text>
</comment>
<evidence type="ECO:0000256" key="2">
    <source>
        <dbReference type="ARBA" id="ARBA00007480"/>
    </source>
</evidence>
<dbReference type="EMBL" id="GEMB01006255">
    <property type="protein sequence ID" value="JAR97080.1"/>
    <property type="molecule type" value="Transcribed_RNA"/>
</dbReference>
<evidence type="ECO:0000256" key="4">
    <source>
        <dbReference type="ARBA" id="ARBA00022525"/>
    </source>
</evidence>
<dbReference type="InterPro" id="IPR008717">
    <property type="entry name" value="Noggin"/>
</dbReference>
<protein>
    <submittedName>
        <fullName evidence="6">Noggin-3</fullName>
    </submittedName>
</protein>
<dbReference type="PANTHER" id="PTHR10494:SF6">
    <property type="entry name" value="NOGGIN"/>
    <property type="match status" value="1"/>
</dbReference>
<dbReference type="AlphaFoldDB" id="A0A170VZU7"/>
<organism evidence="6">
    <name type="scientific">Triatoma infestans</name>
    <name type="common">Assassin bug</name>
    <dbReference type="NCBI Taxonomy" id="30076"/>
    <lineage>
        <taxon>Eukaryota</taxon>
        <taxon>Metazoa</taxon>
        <taxon>Ecdysozoa</taxon>
        <taxon>Arthropoda</taxon>
        <taxon>Hexapoda</taxon>
        <taxon>Insecta</taxon>
        <taxon>Pterygota</taxon>
        <taxon>Neoptera</taxon>
        <taxon>Paraneoptera</taxon>
        <taxon>Hemiptera</taxon>
        <taxon>Heteroptera</taxon>
        <taxon>Panheteroptera</taxon>
        <taxon>Cimicomorpha</taxon>
        <taxon>Reduviidae</taxon>
        <taxon>Triatominae</taxon>
        <taxon>Triatoma</taxon>
    </lineage>
</organism>
<dbReference type="GO" id="GO:0045596">
    <property type="term" value="P:negative regulation of cell differentiation"/>
    <property type="evidence" value="ECO:0007669"/>
    <property type="project" value="InterPro"/>
</dbReference>
<keyword evidence="5" id="KW-0732">Signal</keyword>
<dbReference type="PANTHER" id="PTHR10494">
    <property type="entry name" value="BONE MORPHOGENETIC PROTEIN INHIBITOR, NOGGIN"/>
    <property type="match status" value="1"/>
</dbReference>
<dbReference type="Pfam" id="PF05806">
    <property type="entry name" value="Noggin"/>
    <property type="match status" value="1"/>
</dbReference>
<evidence type="ECO:0000256" key="3">
    <source>
        <dbReference type="ARBA" id="ARBA00022473"/>
    </source>
</evidence>
<dbReference type="GO" id="GO:0005615">
    <property type="term" value="C:extracellular space"/>
    <property type="evidence" value="ECO:0007669"/>
    <property type="project" value="TreeGrafter"/>
</dbReference>
<comment type="subcellular location">
    <subcellularLocation>
        <location evidence="1">Secreted</location>
    </subcellularLocation>
</comment>
<dbReference type="Gene3D" id="2.10.90.10">
    <property type="entry name" value="Cystine-knot cytokines"/>
    <property type="match status" value="1"/>
</dbReference>
<proteinExistence type="inferred from homology"/>
<sequence length="118" mass="13538">RLTTMDSVPLKLWANARKAVLRPRSRDLHQSTLMAALQPHYDPQWMSLTKPQRQPAVEQGERRSMTALREAAANLPLTDTLREWLVSRASCPVSFTWRDLGHDFGHAMLKRLPVLDQP</sequence>
<feature type="non-terminal residue" evidence="6">
    <location>
        <position position="1"/>
    </location>
</feature>